<gene>
    <name evidence="4" type="ORF">LNP81_01905</name>
</gene>
<proteinExistence type="predicted"/>
<dbReference type="EC" id="2.4.-.-" evidence="4"/>
<dbReference type="EMBL" id="JAJJMM010000001">
    <property type="protein sequence ID" value="MCC9061742.1"/>
    <property type="molecule type" value="Genomic_DNA"/>
</dbReference>
<dbReference type="PANTHER" id="PTHR22916:SF51">
    <property type="entry name" value="GLYCOSYLTRANSFERASE EPSH-RELATED"/>
    <property type="match status" value="1"/>
</dbReference>
<dbReference type="SUPFAM" id="SSF53448">
    <property type="entry name" value="Nucleotide-diphospho-sugar transferases"/>
    <property type="match status" value="1"/>
</dbReference>
<comment type="caution">
    <text evidence="4">The sequence shown here is derived from an EMBL/GenBank/DDBJ whole genome shotgun (WGS) entry which is preliminary data.</text>
</comment>
<keyword evidence="2 4" id="KW-0808">Transferase</keyword>
<dbReference type="Proteomes" id="UP001430679">
    <property type="component" value="Unassembled WGS sequence"/>
</dbReference>
<feature type="domain" description="Glycosyltransferase 2-like" evidence="3">
    <location>
        <begin position="6"/>
        <end position="136"/>
    </location>
</feature>
<organism evidence="4 5">
    <name type="scientific">Flavobacterium piscisymbiosum</name>
    <dbReference type="NCBI Taxonomy" id="2893753"/>
    <lineage>
        <taxon>Bacteria</taxon>
        <taxon>Pseudomonadati</taxon>
        <taxon>Bacteroidota</taxon>
        <taxon>Flavobacteriia</taxon>
        <taxon>Flavobacteriales</taxon>
        <taxon>Flavobacteriaceae</taxon>
        <taxon>Flavobacterium</taxon>
    </lineage>
</organism>
<protein>
    <submittedName>
        <fullName evidence="4">Glycosyltransferase</fullName>
        <ecNumber evidence="4">2.4.-.-</ecNumber>
    </submittedName>
</protein>
<dbReference type="Pfam" id="PF00535">
    <property type="entry name" value="Glycos_transf_2"/>
    <property type="match status" value="1"/>
</dbReference>
<reference evidence="4" key="1">
    <citation type="submission" date="2021-11" db="EMBL/GenBank/DDBJ databases">
        <title>Description of novel Flavobacterium species.</title>
        <authorList>
            <person name="Saticioglu I.B."/>
            <person name="Ay H."/>
            <person name="Altun S."/>
            <person name="Duman M."/>
        </authorList>
    </citation>
    <scope>NUCLEOTIDE SEQUENCE</scope>
    <source>
        <strain evidence="4">F-30</strain>
    </source>
</reference>
<name>A0ABS8M8H3_9FLAO</name>
<keyword evidence="1 4" id="KW-0328">Glycosyltransferase</keyword>
<dbReference type="Gene3D" id="3.90.550.10">
    <property type="entry name" value="Spore Coat Polysaccharide Biosynthesis Protein SpsA, Chain A"/>
    <property type="match status" value="1"/>
</dbReference>
<dbReference type="CDD" id="cd00761">
    <property type="entry name" value="Glyco_tranf_GTA_type"/>
    <property type="match status" value="1"/>
</dbReference>
<keyword evidence="5" id="KW-1185">Reference proteome</keyword>
<dbReference type="InterPro" id="IPR029044">
    <property type="entry name" value="Nucleotide-diphossugar_trans"/>
</dbReference>
<evidence type="ECO:0000256" key="1">
    <source>
        <dbReference type="ARBA" id="ARBA00022676"/>
    </source>
</evidence>
<dbReference type="InterPro" id="IPR001173">
    <property type="entry name" value="Glyco_trans_2-like"/>
</dbReference>
<accession>A0ABS8M8H3</accession>
<dbReference type="RefSeq" id="WP_230033050.1">
    <property type="nucleotide sequence ID" value="NZ_JAJJMM010000001.1"/>
</dbReference>
<sequence length="332" mass="38810">MIPKISVIIPVYNAENFLTRCLNSVLAQTLSDIEIICIDDYSEDNSFKILENFSVKDKRFKIFKNDENLGQGLTRNRGLDLATGEYIAFVDSDDWIESNMYEVVYNQAITNNYDLVYCGLIYDFSDGKSATPELPSINPELPTIQFLLNEAIAPSLKLFSPNSPCDKIYKRQFIEDLNLRFESERIFLYEDKFFNINFLVANPTYTFIPEIFYHYVVRHGSTMTSHRKNFLKRYFVMDEKLKTILFEGNYLNNELQWRFRRSLFEITFSFCLNALVYNRSIKGKISEFLAILKDDRVSSNIKYFSLKDIPVSASKMNSIVKSICFLILKYLC</sequence>
<evidence type="ECO:0000259" key="3">
    <source>
        <dbReference type="Pfam" id="PF00535"/>
    </source>
</evidence>
<dbReference type="GO" id="GO:0016757">
    <property type="term" value="F:glycosyltransferase activity"/>
    <property type="evidence" value="ECO:0007669"/>
    <property type="project" value="UniProtKB-KW"/>
</dbReference>
<evidence type="ECO:0000313" key="4">
    <source>
        <dbReference type="EMBL" id="MCC9061742.1"/>
    </source>
</evidence>
<evidence type="ECO:0000256" key="2">
    <source>
        <dbReference type="ARBA" id="ARBA00022679"/>
    </source>
</evidence>
<dbReference type="PANTHER" id="PTHR22916">
    <property type="entry name" value="GLYCOSYLTRANSFERASE"/>
    <property type="match status" value="1"/>
</dbReference>
<evidence type="ECO:0000313" key="5">
    <source>
        <dbReference type="Proteomes" id="UP001430679"/>
    </source>
</evidence>